<dbReference type="Gene3D" id="3.10.129.110">
    <property type="entry name" value="Polyketide synthase dehydratase"/>
    <property type="match status" value="1"/>
</dbReference>
<dbReference type="SMART" id="SM00826">
    <property type="entry name" value="PKS_DH"/>
    <property type="match status" value="1"/>
</dbReference>
<dbReference type="PANTHER" id="PTHR43775">
    <property type="entry name" value="FATTY ACID SYNTHASE"/>
    <property type="match status" value="1"/>
</dbReference>
<comment type="caution">
    <text evidence="10">The sequence shown here is derived from an EMBL/GenBank/DDBJ whole genome shotgun (WGS) entry which is preliminary data.</text>
</comment>
<dbReference type="InterPro" id="IPR016039">
    <property type="entry name" value="Thiolase-like"/>
</dbReference>
<dbReference type="GO" id="GO:0044550">
    <property type="term" value="P:secondary metabolite biosynthetic process"/>
    <property type="evidence" value="ECO:0007669"/>
    <property type="project" value="UniProtKB-ARBA"/>
</dbReference>
<dbReference type="SUPFAM" id="SSF53901">
    <property type="entry name" value="Thiolase-like"/>
    <property type="match status" value="2"/>
</dbReference>
<dbReference type="SMART" id="SM00827">
    <property type="entry name" value="PKS_AT"/>
    <property type="match status" value="1"/>
</dbReference>
<gene>
    <name evidence="10" type="ORF">AB675_2445</name>
</gene>
<evidence type="ECO:0000313" key="10">
    <source>
        <dbReference type="EMBL" id="KPI45176.1"/>
    </source>
</evidence>
<organism evidence="10 11">
    <name type="scientific">Cyphellophora attinorum</name>
    <dbReference type="NCBI Taxonomy" id="1664694"/>
    <lineage>
        <taxon>Eukaryota</taxon>
        <taxon>Fungi</taxon>
        <taxon>Dikarya</taxon>
        <taxon>Ascomycota</taxon>
        <taxon>Pezizomycotina</taxon>
        <taxon>Eurotiomycetes</taxon>
        <taxon>Chaetothyriomycetidae</taxon>
        <taxon>Chaetothyriales</taxon>
        <taxon>Cyphellophoraceae</taxon>
        <taxon>Cyphellophora</taxon>
    </lineage>
</organism>
<dbReference type="GO" id="GO:0004312">
    <property type="term" value="F:fatty acid synthase activity"/>
    <property type="evidence" value="ECO:0007669"/>
    <property type="project" value="TreeGrafter"/>
</dbReference>
<dbReference type="InterPro" id="IPR016035">
    <property type="entry name" value="Acyl_Trfase/lysoPLipase"/>
</dbReference>
<dbReference type="Pfam" id="PF14765">
    <property type="entry name" value="PS-DH"/>
    <property type="match status" value="1"/>
</dbReference>
<dbReference type="PROSITE" id="PS01162">
    <property type="entry name" value="QOR_ZETA_CRYSTAL"/>
    <property type="match status" value="1"/>
</dbReference>
<evidence type="ECO:0000256" key="7">
    <source>
        <dbReference type="PROSITE-ProRule" id="PRU01363"/>
    </source>
</evidence>
<dbReference type="InterPro" id="IPR020843">
    <property type="entry name" value="ER"/>
</dbReference>
<dbReference type="InterPro" id="IPR049551">
    <property type="entry name" value="PKS_DH_C"/>
</dbReference>
<keyword evidence="1" id="KW-0596">Phosphopantetheine</keyword>
<dbReference type="RefSeq" id="XP_018005139.1">
    <property type="nucleotide sequence ID" value="XM_018142417.1"/>
</dbReference>
<keyword evidence="6" id="KW-0012">Acyltransferase</keyword>
<evidence type="ECO:0000259" key="8">
    <source>
        <dbReference type="PROSITE" id="PS52004"/>
    </source>
</evidence>
<dbReference type="InterPro" id="IPR057326">
    <property type="entry name" value="KR_dom"/>
</dbReference>
<dbReference type="Pfam" id="PF21089">
    <property type="entry name" value="PKS_DH_N"/>
    <property type="match status" value="1"/>
</dbReference>
<dbReference type="FunFam" id="3.40.50.720:FF:000209">
    <property type="entry name" value="Polyketide synthase Pks12"/>
    <property type="match status" value="1"/>
</dbReference>
<feature type="domain" description="PKS/mFAS DH" evidence="9">
    <location>
        <begin position="909"/>
        <end position="1226"/>
    </location>
</feature>
<feature type="domain" description="Ketosynthase family 3 (KS3)" evidence="8">
    <location>
        <begin position="9"/>
        <end position="371"/>
    </location>
</feature>
<dbReference type="GO" id="GO:0016491">
    <property type="term" value="F:oxidoreductase activity"/>
    <property type="evidence" value="ECO:0007669"/>
    <property type="project" value="InterPro"/>
</dbReference>
<dbReference type="InterPro" id="IPR029063">
    <property type="entry name" value="SAM-dependent_MTases_sf"/>
</dbReference>
<dbReference type="InterPro" id="IPR042104">
    <property type="entry name" value="PKS_dehydratase_sf"/>
</dbReference>
<dbReference type="InterPro" id="IPR049552">
    <property type="entry name" value="PKS_DH_N"/>
</dbReference>
<dbReference type="PROSITE" id="PS52004">
    <property type="entry name" value="KS3_2"/>
    <property type="match status" value="1"/>
</dbReference>
<dbReference type="Pfam" id="PF02801">
    <property type="entry name" value="Ketoacyl-synt_C"/>
    <property type="match status" value="1"/>
</dbReference>
<keyword evidence="2" id="KW-0597">Phosphoprotein</keyword>
<dbReference type="GeneID" id="28734297"/>
<dbReference type="SMART" id="SM00825">
    <property type="entry name" value="PKS_KS"/>
    <property type="match status" value="1"/>
</dbReference>
<evidence type="ECO:0000259" key="9">
    <source>
        <dbReference type="PROSITE" id="PS52019"/>
    </source>
</evidence>
<dbReference type="Gene3D" id="3.40.366.10">
    <property type="entry name" value="Malonyl-Coenzyme A Acyl Carrier Protein, domain 2"/>
    <property type="match status" value="1"/>
</dbReference>
<dbReference type="InterPro" id="IPR011032">
    <property type="entry name" value="GroES-like_sf"/>
</dbReference>
<keyword evidence="4" id="KW-0521">NADP</keyword>
<dbReference type="Gene3D" id="3.40.50.720">
    <property type="entry name" value="NAD(P)-binding Rossmann-like Domain"/>
    <property type="match status" value="1"/>
</dbReference>
<name>A0A0N1HGB5_9EURO</name>
<dbReference type="InterPro" id="IPR020841">
    <property type="entry name" value="PKS_Beta-ketoAc_synthase_dom"/>
</dbReference>
<dbReference type="CDD" id="cd05195">
    <property type="entry name" value="enoyl_red"/>
    <property type="match status" value="1"/>
</dbReference>
<feature type="region of interest" description="N-terminal hotdog fold" evidence="7">
    <location>
        <begin position="909"/>
        <end position="1044"/>
    </location>
</feature>
<evidence type="ECO:0000313" key="11">
    <source>
        <dbReference type="Proteomes" id="UP000038010"/>
    </source>
</evidence>
<dbReference type="SUPFAM" id="SSF52151">
    <property type="entry name" value="FabD/lysophospholipase-like"/>
    <property type="match status" value="1"/>
</dbReference>
<dbReference type="STRING" id="1664694.A0A0N1HGB5"/>
<dbReference type="InterPro" id="IPR016036">
    <property type="entry name" value="Malonyl_transacylase_ACP-bd"/>
</dbReference>
<evidence type="ECO:0000256" key="5">
    <source>
        <dbReference type="ARBA" id="ARBA00023268"/>
    </source>
</evidence>
<dbReference type="SUPFAM" id="SSF55048">
    <property type="entry name" value="Probable ACP-binding domain of malonyl-CoA ACP transacylase"/>
    <property type="match status" value="1"/>
</dbReference>
<dbReference type="GO" id="GO:0006633">
    <property type="term" value="P:fatty acid biosynthetic process"/>
    <property type="evidence" value="ECO:0007669"/>
    <property type="project" value="TreeGrafter"/>
</dbReference>
<reference evidence="10 11" key="1">
    <citation type="submission" date="2015-06" db="EMBL/GenBank/DDBJ databases">
        <title>Draft genome of the ant-associated black yeast Phialophora attae CBS 131958.</title>
        <authorList>
            <person name="Moreno L.F."/>
            <person name="Stielow B.J."/>
            <person name="de Hoog S."/>
            <person name="Vicente V.A."/>
            <person name="Weiss V.A."/>
            <person name="de Vries M."/>
            <person name="Cruz L.M."/>
            <person name="Souza E.M."/>
        </authorList>
    </citation>
    <scope>NUCLEOTIDE SEQUENCE [LARGE SCALE GENOMIC DNA]</scope>
    <source>
        <strain evidence="10 11">CBS 131958</strain>
    </source>
</reference>
<dbReference type="Pfam" id="PF08242">
    <property type="entry name" value="Methyltransf_12"/>
    <property type="match status" value="1"/>
</dbReference>
<dbReference type="Pfam" id="PF08240">
    <property type="entry name" value="ADH_N"/>
    <property type="match status" value="1"/>
</dbReference>
<dbReference type="Pfam" id="PF00107">
    <property type="entry name" value="ADH_zinc_N"/>
    <property type="match status" value="1"/>
</dbReference>
<dbReference type="InterPro" id="IPR050091">
    <property type="entry name" value="PKS_NRPS_Biosynth_Enz"/>
</dbReference>
<dbReference type="InterPro" id="IPR049900">
    <property type="entry name" value="PKS_mFAS_DH"/>
</dbReference>
<dbReference type="VEuPathDB" id="FungiDB:AB675_2445"/>
<dbReference type="InterPro" id="IPR032821">
    <property type="entry name" value="PKS_assoc"/>
</dbReference>
<dbReference type="SMART" id="SM00829">
    <property type="entry name" value="PKS_ER"/>
    <property type="match status" value="1"/>
</dbReference>
<dbReference type="PANTHER" id="PTHR43775:SF29">
    <property type="entry name" value="ASPERFURANONE POLYKETIDE SYNTHASE AFOG-RELATED"/>
    <property type="match status" value="1"/>
</dbReference>
<dbReference type="CDD" id="cd02440">
    <property type="entry name" value="AdoMet_MTases"/>
    <property type="match status" value="1"/>
</dbReference>
<keyword evidence="5" id="KW-0511">Multifunctional enzyme</keyword>
<dbReference type="GO" id="GO:0008270">
    <property type="term" value="F:zinc ion binding"/>
    <property type="evidence" value="ECO:0007669"/>
    <property type="project" value="InterPro"/>
</dbReference>
<dbReference type="InterPro" id="IPR036291">
    <property type="entry name" value="NAD(P)-bd_dom_sf"/>
</dbReference>
<feature type="active site" description="Proton acceptor; for dehydratase activity" evidence="7">
    <location>
        <position position="941"/>
    </location>
</feature>
<dbReference type="Pfam" id="PF00698">
    <property type="entry name" value="Acyl_transf_1"/>
    <property type="match status" value="1"/>
</dbReference>
<dbReference type="OrthoDB" id="329835at2759"/>
<proteinExistence type="predicted"/>
<dbReference type="SUPFAM" id="SSF51735">
    <property type="entry name" value="NAD(P)-binding Rossmann-fold domains"/>
    <property type="match status" value="2"/>
</dbReference>
<dbReference type="Pfam" id="PF16197">
    <property type="entry name" value="KAsynt_C_assoc"/>
    <property type="match status" value="1"/>
</dbReference>
<dbReference type="CDD" id="cd00833">
    <property type="entry name" value="PKS"/>
    <property type="match status" value="1"/>
</dbReference>
<dbReference type="InterPro" id="IPR014043">
    <property type="entry name" value="Acyl_transferase_dom"/>
</dbReference>
<evidence type="ECO:0000256" key="6">
    <source>
        <dbReference type="ARBA" id="ARBA00023315"/>
    </source>
</evidence>
<dbReference type="InterPro" id="IPR001227">
    <property type="entry name" value="Ac_transferase_dom_sf"/>
</dbReference>
<evidence type="ECO:0000256" key="2">
    <source>
        <dbReference type="ARBA" id="ARBA00022553"/>
    </source>
</evidence>
<dbReference type="SUPFAM" id="SSF53335">
    <property type="entry name" value="S-adenosyl-L-methionine-dependent methyltransferases"/>
    <property type="match status" value="1"/>
</dbReference>
<accession>A0A0N1HGB5</accession>
<dbReference type="SUPFAM" id="SSF50129">
    <property type="entry name" value="GroES-like"/>
    <property type="match status" value="1"/>
</dbReference>
<dbReference type="Gene3D" id="3.90.180.10">
    <property type="entry name" value="Medium-chain alcohol dehydrogenases, catalytic domain"/>
    <property type="match status" value="1"/>
</dbReference>
<evidence type="ECO:0000256" key="3">
    <source>
        <dbReference type="ARBA" id="ARBA00022679"/>
    </source>
</evidence>
<dbReference type="EMBL" id="LFJN01000002">
    <property type="protein sequence ID" value="KPI45176.1"/>
    <property type="molecule type" value="Genomic_DNA"/>
</dbReference>
<dbReference type="InterPro" id="IPR014031">
    <property type="entry name" value="Ketoacyl_synth_C"/>
</dbReference>
<dbReference type="InterPro" id="IPR013968">
    <property type="entry name" value="PKS_KR"/>
</dbReference>
<dbReference type="GO" id="GO:1901336">
    <property type="term" value="P:lactone biosynthetic process"/>
    <property type="evidence" value="ECO:0007669"/>
    <property type="project" value="UniProtKB-ARBA"/>
</dbReference>
<dbReference type="Pfam" id="PF08659">
    <property type="entry name" value="KR"/>
    <property type="match status" value="1"/>
</dbReference>
<dbReference type="Proteomes" id="UP000038010">
    <property type="component" value="Unassembled WGS sequence"/>
</dbReference>
<sequence>MRGTPQSSSDDVAVIGMSCRFPGDATSPESFFEMLKKGDSAWSEVPKERFDIDAYYHPSHGHKGTIVARGGYFLKENPANWDAPFFSTTATEAAAMDPQQRLLLEVAYEGLENAGLRTSDLAGSDMACYMGSFSHDYENDGHSRRLRLMLGPETPISLSALHFLSPDSRSYSFDERGNGYARGEGVGIVVLKHIDDAIRDGDTIRAVIRGTAVNQDGKTSGITLPSSEAQSRLIRSTYDAAGLPLNGTSYFEAHGTGTAAGDPIEARAIGSTFGADPQRTEPITIGSVKSNIGHLEGAAGVAGLIKSILSLESGLILPQHDFRKPNPKIDLTGWKLQIPTKVTPWPTSTIRRISINSFGYGGTNAHAIVDDALSYLRDKALPGSHNTVEIASSPSPNRTFQDSAINTSYDENFEQQQDYFSGGFSQHKRIFALMSPEQGAIARMTTTLGSYLDETAITGRRSTDKQLDDLAYTLCTRRSAFHWRSFAVASTASELKTALESASKSSYRANKVPRQLWVFTGQGAQWARMGASLLQYEVFADAIDSAERLLKSLGASWSVTTELLAPTGTTKINEPEFSQPLCTIIQVAMVQLLRHWGLAPSCVIGHSSGEIAAAYTAGALSAEDAFKVAYHRGRLSQKLKALLGEHKGAMLSVGLSPEEAHKRLAALPPRAVAVVACENSPTNVTISGDRDVLEDLERDFQASGLFVRMLKVTNAYHSPHMEVIAAEYRESLIDIAPLETDGSVKIFSTVSGNVLTGTETGPDYWVRNITQPVKFVGALDQLFGTSSKQQRQRRKKVDTIDSVLEIGPHGALQGAVKQFLTKISQTDRVSVASLLSRGQDAAATTLAAVGKLWATGCMVDLASVNSTKRFPQAASVLVDLPSYPWNHTRQYWHESSQSRHYHQPICGRLDYAGRPVEDFNHVEPLFKNMLRVAEVPWLADHKVQGDIIFPAAGMICAAVEAARQLLDKTKSTLGVELRDICIGQALIIPSDDSGIETFLQLRPRKTGMRSTASAWQEWSFYTESRQNEITEHASGLLAFVHPHASELDNGEEAESLLRNQQKTYELGVTKCTTALSKDKHYSSMGAIGISYGPTFQGVESIVSGPSIACTTITVADTKSVMPFNVETESIVHPAVLDAIFQTSFPAYVGDATDMKEAMVPTMIENIFIPYDMPRTAGESFVAITHAFKRGYRGMLANTIAANASWTSASLTVKGLILTAVGSLSGDAIDTGLTSAVESQICSEVALRPDLSFLDTKNAPGLLRKHVEPFDALKKYQVDSSKAAAIWAKRTLPLLATVMTSATAPHFSYYHKYLEEVYSNAKMMKHPYQRGIEDWLGLDQTAEDQFLASFGAQNPNDGLLLNCIGQNLPAIISGKVQALSVMLEDDMLSKSYSAAHGFASGTAIFQDWFDLAGHKYPSMKVLEIGAGTGGSSLPVLRTLGGRNGSPRRFESYTFTDVSSGFFEKAQDLLREWGSAVEFKKLDIENDPEGQGFELESFDVVAASNVLHATKDLSHTLKNCLKLLKPGGRLILGECSPRRDHASFIYGVLPGWWLSEDGRTGGPLLGQQQWDTVLRNAGFTGVHYSAGDCVDPAYRVFTAMISTKPAEAKFSQPEVAVVVSTRSKTQLMLAESLSSKLALLGLKVTILPLQQAVERSTSRMVISLCEVSAKLISNMSSDEFALVKNLILKSARLLWVTSPTASHDPDTAMVSGLLRVAMNEDDVLRLHELHLDSNVEARMDQTVQHIMKAFTANFTASVDLGEGEMTELDGLIHVPRYVDSVRANNHLQALHTKPKPELQPLLQPGRPLKLVIGSPGLLDTLHFVDDKRYYEPLGAEDVEIQVHSNALNFLDIMVAMGKIPDEQLGVDVAGVISRVGPAVTRLKAGDRVYACGLTGFCANFARIHQSAPQIIPEGMTMEHACSIPAVFMTAYACLFDVGRLERGESVLIHAAAGGLGQALIQLAKHIGAEIYVTVGTQAKKQLMLDLGIAEDHVFSSRGLSFAQGVMRMTNGKGVDVVVNSLAGEALRKSWECVADFGRFVEVGKVDIYGNTGVEMMPFLQNRSFMGFNLEHLTRVNIPKTAKLAENVHALLLKGVIKPVEPVKVFDYSEMEAAFRTLQQGRHTGKLVLKISADSKVQALPKPATPVALDPNATYVLAGGLGGLGRSQAVYMAKHGARHLIFLSRSGAAKEEAKQTLDELRAMGVKAEALACDIADLDQLRTAISSVSETFPPIKGLVQGAMVLSDKLLDTMTYEQWLTATRPKVDGTWNLHKVLPKGMDFFIMLSSCAGILGSRSQANYAAGNTFQDAFAVYRRSLGLKAQSIDLGITTGVGWVEENARHDEKNHLNRMSAIHVKAEYFMSIFGRAMAGYFGSDDNSSASTPLPAQLLMGAGSGGLERLNNVDGTGGEFEWLRKFARFSYLASLDAREDGSAGPLGGDSGGLEALKQQLGAVTSVVQAAELCQEALVTKLAKSIMINAADIDTNKALHNYGLILWWRSR</sequence>
<feature type="active site" description="Proton donor; for dehydratase activity" evidence="7">
    <location>
        <position position="1137"/>
    </location>
</feature>
<dbReference type="Pfam" id="PF00109">
    <property type="entry name" value="ketoacyl-synt"/>
    <property type="match status" value="2"/>
</dbReference>
<dbReference type="Gene3D" id="3.40.47.10">
    <property type="match status" value="2"/>
</dbReference>
<dbReference type="InterPro" id="IPR002364">
    <property type="entry name" value="Quin_OxRdtase/zeta-crystal_CS"/>
</dbReference>
<protein>
    <submittedName>
        <fullName evidence="10">Lovastatin diketide synthase LovF</fullName>
    </submittedName>
</protein>
<dbReference type="InterPro" id="IPR014030">
    <property type="entry name" value="Ketoacyl_synth_N"/>
</dbReference>
<evidence type="ECO:0000256" key="1">
    <source>
        <dbReference type="ARBA" id="ARBA00022450"/>
    </source>
</evidence>
<evidence type="ECO:0000256" key="4">
    <source>
        <dbReference type="ARBA" id="ARBA00022857"/>
    </source>
</evidence>
<dbReference type="InterPro" id="IPR020807">
    <property type="entry name" value="PKS_DH"/>
</dbReference>
<dbReference type="SMART" id="SM00822">
    <property type="entry name" value="PKS_KR"/>
    <property type="match status" value="1"/>
</dbReference>
<dbReference type="InterPro" id="IPR013154">
    <property type="entry name" value="ADH-like_N"/>
</dbReference>
<dbReference type="PROSITE" id="PS52019">
    <property type="entry name" value="PKS_MFAS_DH"/>
    <property type="match status" value="1"/>
</dbReference>
<keyword evidence="11" id="KW-1185">Reference proteome</keyword>
<keyword evidence="3" id="KW-0808">Transferase</keyword>
<dbReference type="Gene3D" id="3.30.70.3290">
    <property type="match status" value="1"/>
</dbReference>
<dbReference type="InterPro" id="IPR013149">
    <property type="entry name" value="ADH-like_C"/>
</dbReference>
<dbReference type="InterPro" id="IPR013217">
    <property type="entry name" value="Methyltransf_12"/>
</dbReference>
<feature type="region of interest" description="C-terminal hotdog fold" evidence="7">
    <location>
        <begin position="1072"/>
        <end position="1226"/>
    </location>
</feature>
<dbReference type="Gene3D" id="3.40.50.150">
    <property type="entry name" value="Vaccinia Virus protein VP39"/>
    <property type="match status" value="1"/>
</dbReference>